<dbReference type="Proteomes" id="UP000494106">
    <property type="component" value="Unassembled WGS sequence"/>
</dbReference>
<sequence>ECLIQFVNTV</sequence>
<evidence type="ECO:0000313" key="1">
    <source>
        <dbReference type="EMBL" id="CAB3248756.1"/>
    </source>
</evidence>
<keyword evidence="2" id="KW-1185">Reference proteome</keyword>
<gene>
    <name evidence="1" type="ORF">APLA_LOCUS11853</name>
</gene>
<organism evidence="1 2">
    <name type="scientific">Arctia plantaginis</name>
    <name type="common">Wood tiger moth</name>
    <name type="synonym">Phalaena plantaginis</name>
    <dbReference type="NCBI Taxonomy" id="874455"/>
    <lineage>
        <taxon>Eukaryota</taxon>
        <taxon>Metazoa</taxon>
        <taxon>Ecdysozoa</taxon>
        <taxon>Arthropoda</taxon>
        <taxon>Hexapoda</taxon>
        <taxon>Insecta</taxon>
        <taxon>Pterygota</taxon>
        <taxon>Neoptera</taxon>
        <taxon>Endopterygota</taxon>
        <taxon>Lepidoptera</taxon>
        <taxon>Glossata</taxon>
        <taxon>Ditrysia</taxon>
        <taxon>Noctuoidea</taxon>
        <taxon>Erebidae</taxon>
        <taxon>Arctiinae</taxon>
        <taxon>Arctia</taxon>
    </lineage>
</organism>
<dbReference type="EMBL" id="CADEBC010000535">
    <property type="protein sequence ID" value="CAB3248756.1"/>
    <property type="molecule type" value="Genomic_DNA"/>
</dbReference>
<protein>
    <submittedName>
        <fullName evidence="1">Uncharacterized protein</fullName>
    </submittedName>
</protein>
<accession>A0A8S1AUT2</accession>
<feature type="non-terminal residue" evidence="1">
    <location>
        <position position="1"/>
    </location>
</feature>
<proteinExistence type="predicted"/>
<name>A0A8S1AUT2_ARCPL</name>
<evidence type="ECO:0000313" key="2">
    <source>
        <dbReference type="Proteomes" id="UP000494106"/>
    </source>
</evidence>
<comment type="caution">
    <text evidence="1">The sequence shown here is derived from an EMBL/GenBank/DDBJ whole genome shotgun (WGS) entry which is preliminary data.</text>
</comment>
<reference evidence="1 2" key="1">
    <citation type="submission" date="2020-04" db="EMBL/GenBank/DDBJ databases">
        <authorList>
            <person name="Wallbank WR R."/>
            <person name="Pardo Diaz C."/>
            <person name="Kozak K."/>
            <person name="Martin S."/>
            <person name="Jiggins C."/>
            <person name="Moest M."/>
            <person name="Warren A I."/>
            <person name="Byers J.R.P. K."/>
            <person name="Montejo-Kovacevich G."/>
            <person name="Yen C E."/>
        </authorList>
    </citation>
    <scope>NUCLEOTIDE SEQUENCE [LARGE SCALE GENOMIC DNA]</scope>
</reference>